<feature type="coiled-coil region" evidence="2">
    <location>
        <begin position="84"/>
        <end position="111"/>
    </location>
</feature>
<accession>A0A255H9J7</accession>
<dbReference type="InterPro" id="IPR010499">
    <property type="entry name" value="AraC_E-bd"/>
</dbReference>
<dbReference type="Gene3D" id="3.20.80.10">
    <property type="entry name" value="Regulatory factor, effector binding domain"/>
    <property type="match status" value="1"/>
</dbReference>
<dbReference type="GO" id="GO:0003700">
    <property type="term" value="F:DNA-binding transcription factor activity"/>
    <property type="evidence" value="ECO:0007669"/>
    <property type="project" value="InterPro"/>
</dbReference>
<gene>
    <name evidence="4" type="ORF">CGZ93_05205</name>
</gene>
<dbReference type="SMART" id="SM00871">
    <property type="entry name" value="AraC_E_bind"/>
    <property type="match status" value="1"/>
</dbReference>
<dbReference type="SUPFAM" id="SSF46955">
    <property type="entry name" value="Putative DNA-binding domain"/>
    <property type="match status" value="1"/>
</dbReference>
<proteinExistence type="predicted"/>
<dbReference type="Pfam" id="PF06445">
    <property type="entry name" value="GyrI-like"/>
    <property type="match status" value="1"/>
</dbReference>
<feature type="domain" description="HTH merR-type" evidence="3">
    <location>
        <begin position="7"/>
        <end position="77"/>
    </location>
</feature>
<evidence type="ECO:0000256" key="1">
    <source>
        <dbReference type="ARBA" id="ARBA00023125"/>
    </source>
</evidence>
<comment type="caution">
    <text evidence="4">The sequence shown here is derived from an EMBL/GenBank/DDBJ whole genome shotgun (WGS) entry which is preliminary data.</text>
</comment>
<evidence type="ECO:0000313" key="5">
    <source>
        <dbReference type="Proteomes" id="UP000216311"/>
    </source>
</evidence>
<dbReference type="PANTHER" id="PTHR30204:SF97">
    <property type="entry name" value="MERR FAMILY REGULATORY PROTEIN"/>
    <property type="match status" value="1"/>
</dbReference>
<dbReference type="InterPro" id="IPR029442">
    <property type="entry name" value="GyrI-like"/>
</dbReference>
<dbReference type="PROSITE" id="PS50937">
    <property type="entry name" value="HTH_MERR_2"/>
    <property type="match status" value="1"/>
</dbReference>
<evidence type="ECO:0000256" key="2">
    <source>
        <dbReference type="SAM" id="Coils"/>
    </source>
</evidence>
<dbReference type="OrthoDB" id="7849865at2"/>
<name>A0A255H9J7_9ACTN</name>
<dbReference type="InterPro" id="IPR011256">
    <property type="entry name" value="Reg_factor_effector_dom_sf"/>
</dbReference>
<sequence>MLDTSDLMSIGEFSALTRISIRMVRHHESHGVLVPAAVDELTGHRRYAMSQLPRALAIRRLRDCGFGVSSMGPLLAARGSDAYAEALRMQRQTLTQEYAAARQRLDNLSQLITEDQGLAMNDISIERRTDPAQTFITLRGVVANYAAEGELWQRFMPLLGQQGISPIGPGGCIEHDEEYKEADVDESVFVPVAAGVTAQAPLEVFDLPAQEVVVGTLRGAYHRLGDVHARIAEHLQQNGLRPAARTAEGVVGKHYNVYLNAPPQVAEEDRLTELHLPIR</sequence>
<keyword evidence="5" id="KW-1185">Reference proteome</keyword>
<dbReference type="AlphaFoldDB" id="A0A255H9J7"/>
<dbReference type="SMART" id="SM00422">
    <property type="entry name" value="HTH_MERR"/>
    <property type="match status" value="1"/>
</dbReference>
<dbReference type="RefSeq" id="WP_094363098.1">
    <property type="nucleotide sequence ID" value="NZ_NMVQ01000006.1"/>
</dbReference>
<evidence type="ECO:0000259" key="3">
    <source>
        <dbReference type="PROSITE" id="PS50937"/>
    </source>
</evidence>
<evidence type="ECO:0000313" key="4">
    <source>
        <dbReference type="EMBL" id="OYO23916.1"/>
    </source>
</evidence>
<dbReference type="EMBL" id="NMVQ01000006">
    <property type="protein sequence ID" value="OYO23916.1"/>
    <property type="molecule type" value="Genomic_DNA"/>
</dbReference>
<dbReference type="Gene3D" id="1.10.1660.10">
    <property type="match status" value="1"/>
</dbReference>
<dbReference type="SUPFAM" id="SSF55136">
    <property type="entry name" value="Probable bacterial effector-binding domain"/>
    <property type="match status" value="1"/>
</dbReference>
<dbReference type="InterPro" id="IPR000551">
    <property type="entry name" value="MerR-type_HTH_dom"/>
</dbReference>
<organism evidence="4 5">
    <name type="scientific">Enemella dayhoffiae</name>
    <dbReference type="NCBI Taxonomy" id="2016507"/>
    <lineage>
        <taxon>Bacteria</taxon>
        <taxon>Bacillati</taxon>
        <taxon>Actinomycetota</taxon>
        <taxon>Actinomycetes</taxon>
        <taxon>Propionibacteriales</taxon>
        <taxon>Propionibacteriaceae</taxon>
        <taxon>Enemella</taxon>
    </lineage>
</organism>
<dbReference type="Pfam" id="PF00376">
    <property type="entry name" value="MerR"/>
    <property type="match status" value="1"/>
</dbReference>
<keyword evidence="1" id="KW-0238">DNA-binding</keyword>
<dbReference type="InterPro" id="IPR047057">
    <property type="entry name" value="MerR_fam"/>
</dbReference>
<dbReference type="PANTHER" id="PTHR30204">
    <property type="entry name" value="REDOX-CYCLING DRUG-SENSING TRANSCRIPTIONAL ACTIVATOR SOXR"/>
    <property type="match status" value="1"/>
</dbReference>
<dbReference type="GO" id="GO:0003677">
    <property type="term" value="F:DNA binding"/>
    <property type="evidence" value="ECO:0007669"/>
    <property type="project" value="UniProtKB-KW"/>
</dbReference>
<dbReference type="Proteomes" id="UP000216311">
    <property type="component" value="Unassembled WGS sequence"/>
</dbReference>
<protein>
    <submittedName>
        <fullName evidence="4">MerR family transcriptional regulator</fullName>
    </submittedName>
</protein>
<reference evidence="4 5" key="1">
    <citation type="submission" date="2017-07" db="EMBL/GenBank/DDBJ databases">
        <title>Draft whole genome sequences of clinical Proprionibacteriaceae strains.</title>
        <authorList>
            <person name="Bernier A.-M."/>
            <person name="Bernard K."/>
            <person name="Domingo M.-C."/>
        </authorList>
    </citation>
    <scope>NUCLEOTIDE SEQUENCE [LARGE SCALE GENOMIC DNA]</scope>
    <source>
        <strain evidence="4 5">NML 130396</strain>
    </source>
</reference>
<keyword evidence="2" id="KW-0175">Coiled coil</keyword>
<dbReference type="InterPro" id="IPR009061">
    <property type="entry name" value="DNA-bd_dom_put_sf"/>
</dbReference>